<dbReference type="STRING" id="1798491.A3C87_03210"/>
<dbReference type="NCBIfam" id="TIGR03728">
    <property type="entry name" value="glyco_access_1"/>
    <property type="match status" value="1"/>
</dbReference>
<dbReference type="InterPro" id="IPR014869">
    <property type="entry name" value="GT-D"/>
</dbReference>
<comment type="caution">
    <text evidence="2">The sequence shown here is derived from an EMBL/GenBank/DDBJ whole genome shotgun (WGS) entry which is preliminary data.</text>
</comment>
<protein>
    <recommendedName>
        <fullName evidence="1">Glycosyltransferase GT-D fold domain-containing protein</fullName>
    </recommendedName>
</protein>
<sequence length="306" mass="35454">MQNLLNHVRTITPLAIRKKVGPILGYLAYWYRTRIRGPVWEPRVLSISETIQKIREQNLSVIRFGDGELSLIEHSNLGFQKYDTVLANRLSEILRVEEENLMICVPSIFDRIEHLTPIAFWFEIHHLFRHGHTWRKFLIPGRTYGDAFMTRPYLTFKNKRDTGTLYTALKALWENTDVVLIEGTQSRLGVGNDLFADCTSVKRILCPPENAHASHEAILHEANKVGKEKLILLSLGPAAKLLAYDLFKQGYRVIDIGHVDMEYEMFLRNTDRIVPVRYKYFNEINERNPEECADPVYTSQIIATIL</sequence>
<evidence type="ECO:0000313" key="2">
    <source>
        <dbReference type="EMBL" id="OGG61134.1"/>
    </source>
</evidence>
<dbReference type="EMBL" id="MFLE01000025">
    <property type="protein sequence ID" value="OGG61134.1"/>
    <property type="molecule type" value="Genomic_DNA"/>
</dbReference>
<organism evidence="2 3">
    <name type="scientific">Candidatus Kaiserbacteria bacterium RIFCSPHIGHO2_02_FULL_49_34</name>
    <dbReference type="NCBI Taxonomy" id="1798491"/>
    <lineage>
        <taxon>Bacteria</taxon>
        <taxon>Candidatus Kaiseribacteriota</taxon>
    </lineage>
</organism>
<proteinExistence type="predicted"/>
<name>A0A1F6DI61_9BACT</name>
<evidence type="ECO:0000259" key="1">
    <source>
        <dbReference type="Pfam" id="PF08759"/>
    </source>
</evidence>
<reference evidence="2 3" key="1">
    <citation type="journal article" date="2016" name="Nat. Commun.">
        <title>Thousands of microbial genomes shed light on interconnected biogeochemical processes in an aquifer system.</title>
        <authorList>
            <person name="Anantharaman K."/>
            <person name="Brown C.T."/>
            <person name="Hug L.A."/>
            <person name="Sharon I."/>
            <person name="Castelle C.J."/>
            <person name="Probst A.J."/>
            <person name="Thomas B.C."/>
            <person name="Singh A."/>
            <person name="Wilkins M.J."/>
            <person name="Karaoz U."/>
            <person name="Brodie E.L."/>
            <person name="Williams K.H."/>
            <person name="Hubbard S.S."/>
            <person name="Banfield J.F."/>
        </authorList>
    </citation>
    <scope>NUCLEOTIDE SEQUENCE [LARGE SCALE GENOMIC DNA]</scope>
</reference>
<accession>A0A1F6DI61</accession>
<dbReference type="Proteomes" id="UP000176511">
    <property type="component" value="Unassembled WGS sequence"/>
</dbReference>
<evidence type="ECO:0000313" key="3">
    <source>
        <dbReference type="Proteomes" id="UP000176511"/>
    </source>
</evidence>
<gene>
    <name evidence="2" type="ORF">A3C87_03210</name>
</gene>
<feature type="domain" description="Glycosyltransferase GT-D fold" evidence="1">
    <location>
        <begin position="61"/>
        <end position="283"/>
    </location>
</feature>
<dbReference type="Pfam" id="PF08759">
    <property type="entry name" value="GT-D"/>
    <property type="match status" value="1"/>
</dbReference>
<dbReference type="AlphaFoldDB" id="A0A1F6DI61"/>